<dbReference type="GO" id="GO:0005096">
    <property type="term" value="F:GTPase activator activity"/>
    <property type="evidence" value="ECO:0007669"/>
    <property type="project" value="UniProtKB-KW"/>
</dbReference>
<dbReference type="GO" id="GO:0005634">
    <property type="term" value="C:nucleus"/>
    <property type="evidence" value="ECO:0007669"/>
    <property type="project" value="TreeGrafter"/>
</dbReference>
<dbReference type="SUPFAM" id="SSF69099">
    <property type="entry name" value="Ran-GTPase activating protein 1 (RanGAP1), C-terminal domain"/>
    <property type="match status" value="1"/>
</dbReference>
<dbReference type="GO" id="GO:0031267">
    <property type="term" value="F:small GTPase binding"/>
    <property type="evidence" value="ECO:0007669"/>
    <property type="project" value="TreeGrafter"/>
</dbReference>
<evidence type="ECO:0000256" key="3">
    <source>
        <dbReference type="ARBA" id="ARBA00022737"/>
    </source>
</evidence>
<dbReference type="Proteomes" id="UP001187531">
    <property type="component" value="Unassembled WGS sequence"/>
</dbReference>
<dbReference type="Gene3D" id="1.25.40.200">
    <property type="entry name" value="Ran-GTPase activating protein 1, C-terminal domain"/>
    <property type="match status" value="1"/>
</dbReference>
<evidence type="ECO:0000259" key="5">
    <source>
        <dbReference type="Pfam" id="PF07834"/>
    </source>
</evidence>
<evidence type="ECO:0000256" key="4">
    <source>
        <dbReference type="SAM" id="MobiDB-lite"/>
    </source>
</evidence>
<feature type="compositionally biased region" description="Acidic residues" evidence="4">
    <location>
        <begin position="380"/>
        <end position="407"/>
    </location>
</feature>
<reference evidence="6" key="1">
    <citation type="submission" date="2023-07" db="EMBL/GenBank/DDBJ databases">
        <title>Chromosome-level genome assembly of Artemia franciscana.</title>
        <authorList>
            <person name="Jo E."/>
        </authorList>
    </citation>
    <scope>NUCLEOTIDE SEQUENCE</scope>
    <source>
        <tissue evidence="6">Whole body</tissue>
    </source>
</reference>
<keyword evidence="2" id="KW-0433">Leucine-rich repeat</keyword>
<feature type="compositionally biased region" description="Acidic residues" evidence="4">
    <location>
        <begin position="362"/>
        <end position="373"/>
    </location>
</feature>
<feature type="region of interest" description="Disordered" evidence="4">
    <location>
        <begin position="362"/>
        <end position="415"/>
    </location>
</feature>
<name>A0AA88HUB4_ARTSF</name>
<comment type="caution">
    <text evidence="6">The sequence shown here is derived from an EMBL/GenBank/DDBJ whole genome shotgun (WGS) entry which is preliminary data.</text>
</comment>
<evidence type="ECO:0000256" key="1">
    <source>
        <dbReference type="ARBA" id="ARBA00022468"/>
    </source>
</evidence>
<dbReference type="Pfam" id="PF07834">
    <property type="entry name" value="RanGAP1_C"/>
    <property type="match status" value="1"/>
</dbReference>
<feature type="domain" description="Ran-GTPase activating protein 1 C-terminal" evidence="5">
    <location>
        <begin position="486"/>
        <end position="587"/>
    </location>
</feature>
<evidence type="ECO:0000313" key="6">
    <source>
        <dbReference type="EMBL" id="KAK2716359.1"/>
    </source>
</evidence>
<keyword evidence="3" id="KW-0677">Repeat</keyword>
<keyword evidence="7" id="KW-1185">Reference proteome</keyword>
<dbReference type="SUPFAM" id="SSF52047">
    <property type="entry name" value="RNI-like"/>
    <property type="match status" value="1"/>
</dbReference>
<dbReference type="GO" id="GO:0007165">
    <property type="term" value="P:signal transduction"/>
    <property type="evidence" value="ECO:0007669"/>
    <property type="project" value="InterPro"/>
</dbReference>
<accession>A0AA88HUB4</accession>
<proteinExistence type="predicted"/>
<keyword evidence="1" id="KW-0343">GTPase activation</keyword>
<gene>
    <name evidence="6" type="ORF">QYM36_010799</name>
</gene>
<dbReference type="GO" id="GO:0006913">
    <property type="term" value="P:nucleocytoplasmic transport"/>
    <property type="evidence" value="ECO:0007669"/>
    <property type="project" value="TreeGrafter"/>
</dbReference>
<protein>
    <recommendedName>
        <fullName evidence="5">Ran-GTPase activating protein 1 C-terminal domain-containing protein</fullName>
    </recommendedName>
</protein>
<dbReference type="GO" id="GO:0005829">
    <property type="term" value="C:cytosol"/>
    <property type="evidence" value="ECO:0007669"/>
    <property type="project" value="TreeGrafter"/>
</dbReference>
<dbReference type="Gene3D" id="3.80.10.10">
    <property type="entry name" value="Ribonuclease Inhibitor"/>
    <property type="match status" value="1"/>
</dbReference>
<evidence type="ECO:0000256" key="2">
    <source>
        <dbReference type="ARBA" id="ARBA00022614"/>
    </source>
</evidence>
<dbReference type="InterPro" id="IPR001611">
    <property type="entry name" value="Leu-rich_rpt"/>
</dbReference>
<dbReference type="InterPro" id="IPR036720">
    <property type="entry name" value="RanGAP1_C_sf"/>
</dbReference>
<dbReference type="SMART" id="SM00368">
    <property type="entry name" value="LRR_RI"/>
    <property type="match status" value="8"/>
</dbReference>
<organism evidence="6 7">
    <name type="scientific">Artemia franciscana</name>
    <name type="common">Brine shrimp</name>
    <name type="synonym">Artemia sanfranciscana</name>
    <dbReference type="NCBI Taxonomy" id="6661"/>
    <lineage>
        <taxon>Eukaryota</taxon>
        <taxon>Metazoa</taxon>
        <taxon>Ecdysozoa</taxon>
        <taxon>Arthropoda</taxon>
        <taxon>Crustacea</taxon>
        <taxon>Branchiopoda</taxon>
        <taxon>Anostraca</taxon>
        <taxon>Artemiidae</taxon>
        <taxon>Artemia</taxon>
    </lineage>
</organism>
<dbReference type="AlphaFoldDB" id="A0AA88HUB4"/>
<dbReference type="InterPro" id="IPR032675">
    <property type="entry name" value="LRR_dom_sf"/>
</dbReference>
<dbReference type="EMBL" id="JAVRJZ010000012">
    <property type="protein sequence ID" value="KAK2716359.1"/>
    <property type="molecule type" value="Genomic_DNA"/>
</dbReference>
<dbReference type="InterPro" id="IPR009109">
    <property type="entry name" value="Ran_GTPase_activating_1_C"/>
</dbReference>
<dbReference type="InterPro" id="IPR027038">
    <property type="entry name" value="RanGap"/>
</dbReference>
<dbReference type="Pfam" id="PF13516">
    <property type="entry name" value="LRR_6"/>
    <property type="match status" value="3"/>
</dbReference>
<evidence type="ECO:0000313" key="7">
    <source>
        <dbReference type="Proteomes" id="UP001187531"/>
    </source>
</evidence>
<dbReference type="PANTHER" id="PTHR24113:SF12">
    <property type="entry name" value="RAN GTPASE-ACTIVATING PROTEIN 1"/>
    <property type="match status" value="1"/>
</dbReference>
<dbReference type="PANTHER" id="PTHR24113">
    <property type="entry name" value="RAN GTPASE-ACTIVATING PROTEIN 1"/>
    <property type="match status" value="1"/>
</dbReference>
<dbReference type="GO" id="GO:0048471">
    <property type="term" value="C:perinuclear region of cytoplasm"/>
    <property type="evidence" value="ECO:0007669"/>
    <property type="project" value="TreeGrafter"/>
</dbReference>
<dbReference type="CDD" id="cd00116">
    <property type="entry name" value="LRR_RI"/>
    <property type="match status" value="1"/>
</dbReference>
<sequence length="593" mass="65512">METIGNLLHTLSESVRGVTDHPPDHVVDFSGHGLRVDTEDDAKPIVEAMQKCKNMKVLKLYGNSFSPTGCKAIGKSLESHPEFQHAHWKDIFTGRMKEEIPYALRSLSGGMMLADAKLIELDLSDNAFGPIGVEGLVVLLKSTVCYTLQELKLNNNGLGVTGGKLLAEALNTLVLNAKNAGTPLKLKTFICGRNRQENEGAKALASFLGAVGTLEVVDMPQNGIYYPGIQALCEAFAKNPKLRHINMNDNTFTEKGAAHFAAIVKDLRNLESLNLGDCLLKSGGADILANALKGHAENLKKLVLSSNEIGLTPALELVDSIKDKELDLLDLNGNAFGEEGCIEIINRVEDLGLRDALVLELEDDEGSEDEDSEIDRSYVYDEEEEEEAEEEEYEDVEEGEIEGEEDLKEVTPAPFTQREEVSVAELLEKPSLPKLHHFEARGSEEIIKYIKAKFDIFPANRESLFVQNCVLSASKLATLLNPTSPQAEKDMVLKIGKDLLKAAFEKARKENSLSILNNTIVLSLGLIKSEDKKFKITGSLFGPMLVLEEMMRESLVPQVTRDTLKLFLLKGNQALDMFKQQKMQLIQSVEREM</sequence>